<keyword evidence="3" id="KW-1185">Reference proteome</keyword>
<proteinExistence type="predicted"/>
<gene>
    <name evidence="2" type="ORF">HZI73_00730</name>
</gene>
<reference evidence="2" key="1">
    <citation type="submission" date="2020-07" db="EMBL/GenBank/DDBJ databases">
        <title>Vallitalea pronyensis genome.</title>
        <authorList>
            <person name="Postec A."/>
        </authorList>
    </citation>
    <scope>NUCLEOTIDE SEQUENCE</scope>
    <source>
        <strain evidence="2">FatNI3</strain>
    </source>
</reference>
<name>A0A8J8SES8_9FIRM</name>
<protein>
    <submittedName>
        <fullName evidence="2">Uncharacterized protein</fullName>
    </submittedName>
</protein>
<keyword evidence="1" id="KW-0472">Membrane</keyword>
<dbReference type="EMBL" id="CP058649">
    <property type="protein sequence ID" value="QUI20921.1"/>
    <property type="molecule type" value="Genomic_DNA"/>
</dbReference>
<feature type="transmembrane region" description="Helical" evidence="1">
    <location>
        <begin position="12"/>
        <end position="31"/>
    </location>
</feature>
<sequence length="291" mass="33946">MKAHRGRHIPLLLIGSIFITLILWTNFSMGFKPAYSYGLSKGFQHIMEGQYQIYGQLDIVDKKDDTSIWHQINLLYNGMIDQKNGRLLIEPFVTLRVLDEVKSMGMLYKTKEKLIYKTPGQNSQYIYDDIYPSANNSDSTITHDINQIFKTLREQIVDGGNEIMTIGRHTFEQKIKCKKFTLSLSKDHFITLFKQVMTMGESDVGQKVTTFIEREPFNIYVHMYSYQHYIYKIICILENEGYTITLTNQFEDYDKIEPIAIPEEANQGKNIQSLTLEEIESMLYELIHFIG</sequence>
<evidence type="ECO:0000313" key="2">
    <source>
        <dbReference type="EMBL" id="QUI20921.1"/>
    </source>
</evidence>
<keyword evidence="1" id="KW-1133">Transmembrane helix</keyword>
<keyword evidence="1" id="KW-0812">Transmembrane</keyword>
<evidence type="ECO:0000313" key="3">
    <source>
        <dbReference type="Proteomes" id="UP000683246"/>
    </source>
</evidence>
<organism evidence="2 3">
    <name type="scientific">Vallitalea pronyensis</name>
    <dbReference type="NCBI Taxonomy" id="1348613"/>
    <lineage>
        <taxon>Bacteria</taxon>
        <taxon>Bacillati</taxon>
        <taxon>Bacillota</taxon>
        <taxon>Clostridia</taxon>
        <taxon>Lachnospirales</taxon>
        <taxon>Vallitaleaceae</taxon>
        <taxon>Vallitalea</taxon>
    </lineage>
</organism>
<dbReference type="Proteomes" id="UP000683246">
    <property type="component" value="Chromosome"/>
</dbReference>
<accession>A0A8J8SES8</accession>
<dbReference type="KEGG" id="vpy:HZI73_00730"/>
<evidence type="ECO:0000256" key="1">
    <source>
        <dbReference type="SAM" id="Phobius"/>
    </source>
</evidence>
<dbReference type="AlphaFoldDB" id="A0A8J8SES8"/>
<dbReference type="RefSeq" id="WP_212696380.1">
    <property type="nucleotide sequence ID" value="NZ_CP058649.1"/>
</dbReference>